<keyword evidence="5 9" id="KW-1133">Transmembrane helix</keyword>
<evidence type="ECO:0000256" key="6">
    <source>
        <dbReference type="ARBA" id="ARBA00023136"/>
    </source>
</evidence>
<dbReference type="RefSeq" id="WP_341408624.1">
    <property type="nucleotide sequence ID" value="NZ_JBBUTH010000001.1"/>
</dbReference>
<comment type="subcellular location">
    <subcellularLocation>
        <location evidence="1">Bacterial flagellum basal body</location>
    </subcellularLocation>
    <subcellularLocation>
        <location evidence="2">Cell membrane</location>
    </subcellularLocation>
</comment>
<dbReference type="Proteomes" id="UP001365405">
    <property type="component" value="Unassembled WGS sequence"/>
</dbReference>
<keyword evidence="7" id="KW-0975">Bacterial flagellum</keyword>
<keyword evidence="10" id="KW-0282">Flagellum</keyword>
<evidence type="ECO:0000256" key="3">
    <source>
        <dbReference type="ARBA" id="ARBA00022475"/>
    </source>
</evidence>
<evidence type="ECO:0000256" key="5">
    <source>
        <dbReference type="ARBA" id="ARBA00022989"/>
    </source>
</evidence>
<dbReference type="PANTHER" id="PTHR38766:SF1">
    <property type="entry name" value="FLAGELLAR PROTEIN FLIO"/>
    <property type="match status" value="1"/>
</dbReference>
<evidence type="ECO:0000256" key="8">
    <source>
        <dbReference type="ARBA" id="ARBA00037937"/>
    </source>
</evidence>
<comment type="caution">
    <text evidence="10">The sequence shown here is derived from an EMBL/GenBank/DDBJ whole genome shotgun (WGS) entry which is preliminary data.</text>
</comment>
<dbReference type="InterPro" id="IPR052205">
    <property type="entry name" value="FliO/MopB"/>
</dbReference>
<keyword evidence="11" id="KW-1185">Reference proteome</keyword>
<dbReference type="Pfam" id="PF04347">
    <property type="entry name" value="FliO"/>
    <property type="match status" value="1"/>
</dbReference>
<accession>A0ABU9CE26</accession>
<organism evidence="10 11">
    <name type="scientific">Pseudaquabacterium inlustre</name>
    <dbReference type="NCBI Taxonomy" id="2984192"/>
    <lineage>
        <taxon>Bacteria</taxon>
        <taxon>Pseudomonadati</taxon>
        <taxon>Pseudomonadota</taxon>
        <taxon>Betaproteobacteria</taxon>
        <taxon>Burkholderiales</taxon>
        <taxon>Sphaerotilaceae</taxon>
        <taxon>Pseudaquabacterium</taxon>
    </lineage>
</organism>
<evidence type="ECO:0000256" key="1">
    <source>
        <dbReference type="ARBA" id="ARBA00004117"/>
    </source>
</evidence>
<feature type="transmembrane region" description="Helical" evidence="9">
    <location>
        <begin position="6"/>
        <end position="28"/>
    </location>
</feature>
<sequence>MSSSVSLLGPLLAFALIVALIPLSLWLLKRSPLGARLGVPAGTAQGRPMRLVAALSLAPGQRVVTVEVGTGDDRRWLVLGCTPQAIHTLHTLAPQAEPSAAAPAAFPGMAGSFAQLLARQPGGRDAR</sequence>
<proteinExistence type="inferred from homology"/>
<evidence type="ECO:0000313" key="10">
    <source>
        <dbReference type="EMBL" id="MEK8048949.1"/>
    </source>
</evidence>
<keyword evidence="6 9" id="KW-0472">Membrane</keyword>
<keyword evidence="10" id="KW-0966">Cell projection</keyword>
<keyword evidence="3" id="KW-1003">Cell membrane</keyword>
<reference evidence="10 11" key="1">
    <citation type="submission" date="2024-04" db="EMBL/GenBank/DDBJ databases">
        <title>Novel species of the genus Ideonella isolated from streams.</title>
        <authorList>
            <person name="Lu H."/>
        </authorList>
    </citation>
    <scope>NUCLEOTIDE SEQUENCE [LARGE SCALE GENOMIC DNA]</scope>
    <source>
        <strain evidence="10 11">DXS22W</strain>
    </source>
</reference>
<dbReference type="PANTHER" id="PTHR38766">
    <property type="entry name" value="FLAGELLAR PROTEIN FLIO"/>
    <property type="match status" value="1"/>
</dbReference>
<evidence type="ECO:0000313" key="11">
    <source>
        <dbReference type="Proteomes" id="UP001365405"/>
    </source>
</evidence>
<comment type="similarity">
    <text evidence="8">Belongs to the FliO/MopB family.</text>
</comment>
<evidence type="ECO:0000256" key="9">
    <source>
        <dbReference type="SAM" id="Phobius"/>
    </source>
</evidence>
<dbReference type="EMBL" id="JBBUTH010000001">
    <property type="protein sequence ID" value="MEK8048949.1"/>
    <property type="molecule type" value="Genomic_DNA"/>
</dbReference>
<evidence type="ECO:0000256" key="7">
    <source>
        <dbReference type="ARBA" id="ARBA00023143"/>
    </source>
</evidence>
<evidence type="ECO:0000256" key="2">
    <source>
        <dbReference type="ARBA" id="ARBA00004236"/>
    </source>
</evidence>
<keyword evidence="10" id="KW-0969">Cilium</keyword>
<name>A0ABU9CE26_9BURK</name>
<dbReference type="InterPro" id="IPR022781">
    <property type="entry name" value="Flagellar_biosynth_FliO"/>
</dbReference>
<protein>
    <submittedName>
        <fullName evidence="10">Flagellar biosynthetic protein FliO</fullName>
    </submittedName>
</protein>
<gene>
    <name evidence="10" type="ORF">AACH10_01710</name>
</gene>
<evidence type="ECO:0000256" key="4">
    <source>
        <dbReference type="ARBA" id="ARBA00022692"/>
    </source>
</evidence>
<keyword evidence="4 9" id="KW-0812">Transmembrane</keyword>